<dbReference type="EMBL" id="FMHW01000002">
    <property type="protein sequence ID" value="SCL28425.1"/>
    <property type="molecule type" value="Genomic_DNA"/>
</dbReference>
<dbReference type="CDD" id="cd00198">
    <property type="entry name" value="vWFA"/>
    <property type="match status" value="1"/>
</dbReference>
<dbReference type="STRING" id="145854.GA0074692_2534"/>
<proteinExistence type="predicted"/>
<evidence type="ECO:0000259" key="1">
    <source>
        <dbReference type="Pfam" id="PF09967"/>
    </source>
</evidence>
<dbReference type="OrthoDB" id="3837721at2"/>
<dbReference type="SUPFAM" id="SSF53300">
    <property type="entry name" value="vWA-like"/>
    <property type="match status" value="1"/>
</dbReference>
<accession>A0A1C6SG51</accession>
<reference evidence="4" key="1">
    <citation type="submission" date="2016-06" db="EMBL/GenBank/DDBJ databases">
        <authorList>
            <person name="Varghese N."/>
            <person name="Submissions Spin"/>
        </authorList>
    </citation>
    <scope>NUCLEOTIDE SEQUENCE [LARGE SCALE GENOMIC DNA]</scope>
    <source>
        <strain evidence="4">DSM 43817</strain>
    </source>
</reference>
<keyword evidence="4" id="KW-1185">Reference proteome</keyword>
<dbReference type="PANTHER" id="PTHR38730:SF1">
    <property type="entry name" value="SLL7028 PROTEIN"/>
    <property type="match status" value="1"/>
</dbReference>
<evidence type="ECO:0000313" key="4">
    <source>
        <dbReference type="Proteomes" id="UP000198959"/>
    </source>
</evidence>
<gene>
    <name evidence="3" type="ORF">GA0074692_2534</name>
</gene>
<dbReference type="RefSeq" id="WP_091643677.1">
    <property type="nucleotide sequence ID" value="NZ_FMHW01000002.1"/>
</dbReference>
<dbReference type="InterPro" id="IPR025154">
    <property type="entry name" value="Put_metallopeptidase_dom"/>
</dbReference>
<dbReference type="Pfam" id="PF09967">
    <property type="entry name" value="DUF2201"/>
    <property type="match status" value="1"/>
</dbReference>
<protein>
    <submittedName>
        <fullName evidence="3">Predicted metal-dependent peptidase</fullName>
    </submittedName>
</protein>
<dbReference type="InterPro" id="IPR036465">
    <property type="entry name" value="vWFA_dom_sf"/>
</dbReference>
<dbReference type="Pfam" id="PF13203">
    <property type="entry name" value="DUF2201_N"/>
    <property type="match status" value="1"/>
</dbReference>
<dbReference type="AlphaFoldDB" id="A0A1C6SG51"/>
<feature type="domain" description="VWA-like" evidence="1">
    <location>
        <begin position="281"/>
        <end position="404"/>
    </location>
</feature>
<dbReference type="InterPro" id="IPR018698">
    <property type="entry name" value="VWA-like_dom"/>
</dbReference>
<dbReference type="PANTHER" id="PTHR38730">
    <property type="entry name" value="SLL7028 PROTEIN"/>
    <property type="match status" value="1"/>
</dbReference>
<dbReference type="Gene3D" id="3.40.50.410">
    <property type="entry name" value="von Willebrand factor, type A domain"/>
    <property type="match status" value="1"/>
</dbReference>
<dbReference type="Proteomes" id="UP000198959">
    <property type="component" value="Unassembled WGS sequence"/>
</dbReference>
<feature type="domain" description="Putative metallopeptidase" evidence="2">
    <location>
        <begin position="11"/>
        <end position="274"/>
    </location>
</feature>
<name>A0A1C6SG51_9ACTN</name>
<organism evidence="3 4">
    <name type="scientific">Micromonospora pallida</name>
    <dbReference type="NCBI Taxonomy" id="145854"/>
    <lineage>
        <taxon>Bacteria</taxon>
        <taxon>Bacillati</taxon>
        <taxon>Actinomycetota</taxon>
        <taxon>Actinomycetes</taxon>
        <taxon>Micromonosporales</taxon>
        <taxon>Micromonosporaceae</taxon>
        <taxon>Micromonospora</taxon>
    </lineage>
</organism>
<sequence>MSPGGGRLDRTKLLAARFRAAQDRPYLATALYSVTVVESPHVPTMGVDRHWRCYVSPGFVDRLPVAQLAAVWIHEVAHLLRDHHGRADRLPVGQRRDHHRVNVAQDCEINDDLLADRLPLPADRIEPKTFGLPAGLLFEAYLPLLPARVCGGAHGCGPGEHDCAAGGHDCGSGAHGVDRPWEQGGSGGVSAVEAGAIRRETAHAVRAHVRARGTVAAGWERWAAQVLEPRVDWRRALTGAVREAAAWAIGAVDYTYQRPSRRAAAMRRVVLPSLRQPVPRVAIVVDTSGSMGDAQLAAALAEVSGVLRAVGVGGNRVTVLSCDAAVHVVRRVHTVGEVRLAGGGGTDMRVGIEAALRDRPHIVVVLTDGLTPWPAAPLESTRVIAGLIGTDAPQPPSWITSVTIDD</sequence>
<evidence type="ECO:0000259" key="2">
    <source>
        <dbReference type="Pfam" id="PF13203"/>
    </source>
</evidence>
<evidence type="ECO:0000313" key="3">
    <source>
        <dbReference type="EMBL" id="SCL28425.1"/>
    </source>
</evidence>